<feature type="region of interest" description="Disordered" evidence="1">
    <location>
        <begin position="60"/>
        <end position="89"/>
    </location>
</feature>
<keyword evidence="4" id="KW-1185">Reference proteome</keyword>
<organism evidence="3 4">
    <name type="scientific">Colletotrichum fioriniae PJ7</name>
    <dbReference type="NCBI Taxonomy" id="1445577"/>
    <lineage>
        <taxon>Eukaryota</taxon>
        <taxon>Fungi</taxon>
        <taxon>Dikarya</taxon>
        <taxon>Ascomycota</taxon>
        <taxon>Pezizomycotina</taxon>
        <taxon>Sordariomycetes</taxon>
        <taxon>Hypocreomycetidae</taxon>
        <taxon>Glomerellales</taxon>
        <taxon>Glomerellaceae</taxon>
        <taxon>Colletotrichum</taxon>
        <taxon>Colletotrichum acutatum species complex</taxon>
    </lineage>
</organism>
<dbReference type="PANTHER" id="PTHR24148:SF64">
    <property type="entry name" value="HETEROKARYON INCOMPATIBILITY DOMAIN-CONTAINING PROTEIN"/>
    <property type="match status" value="1"/>
</dbReference>
<gene>
    <name evidence="3" type="ORF">CFIO01_11009</name>
</gene>
<dbReference type="KEGG" id="cfj:CFIO01_11009"/>
<accession>A0A010R1A7</accession>
<sequence length="485" mass="54774">MALGTADSIDAPRDPLPEPLGPHLRLLGINAGVPFGVLTSALDALQIRPAVALLVCDPDTHTPQVKSNPVSSSSRPEPAHQRQEENTYGYRYLTQNSRGVNNRDNCLLLSPVWPSPRPIPLTRSLARSAEPNQSIAAVKMSIQYRRLDPSRREIRLLEIQSARSLSDPVECRLVTVRLTDELSREYIALSSLYGDASETEKIFVGGHTVTITAHLAQALKQVRAVFYPTISQRFQRTPARRPHGAPRWLRQLFGLSSSRQSDLESRCLRVWCDFLCVNQRDDGEKSKQHTDMRNIYRNAELVVGWLGDKTDYTDEAMAALARIEDAMPPHWGDPGDREKHPEDYAPTHKWAVPISPLWAPGPNGEIPFMMPHWAGANDFMGRSYFQRRWILEELAMARFPTFLIGDTIVPWKQVLRLNRMMEEFKYHPSEIFPANLSAMIAELPLETAHKLLDEFAKREALEEAQILKETGSSRATSSTRSTDTK</sequence>
<dbReference type="PANTHER" id="PTHR24148">
    <property type="entry name" value="ANKYRIN REPEAT DOMAIN-CONTAINING PROTEIN 39 HOMOLOG-RELATED"/>
    <property type="match status" value="1"/>
</dbReference>
<comment type="caution">
    <text evidence="3">The sequence shown here is derived from an EMBL/GenBank/DDBJ whole genome shotgun (WGS) entry which is preliminary data.</text>
</comment>
<feature type="domain" description="Heterokaryon incompatibility" evidence="2">
    <location>
        <begin position="267"/>
        <end position="393"/>
    </location>
</feature>
<dbReference type="HOGENOM" id="CLU_044226_0_0_1"/>
<dbReference type="eggNOG" id="ENOG502RB3M">
    <property type="taxonomic scope" value="Eukaryota"/>
</dbReference>
<feature type="compositionally biased region" description="Polar residues" evidence="1">
    <location>
        <begin position="61"/>
        <end position="75"/>
    </location>
</feature>
<evidence type="ECO:0000259" key="2">
    <source>
        <dbReference type="Pfam" id="PF06985"/>
    </source>
</evidence>
<dbReference type="Proteomes" id="UP000020467">
    <property type="component" value="Unassembled WGS sequence"/>
</dbReference>
<reference evidence="3 4" key="1">
    <citation type="submission" date="2014-02" db="EMBL/GenBank/DDBJ databases">
        <title>The genome sequence of Colletotrichum fioriniae PJ7.</title>
        <authorList>
            <person name="Baroncelli R."/>
            <person name="Thon M.R."/>
        </authorList>
    </citation>
    <scope>NUCLEOTIDE SEQUENCE [LARGE SCALE GENOMIC DNA]</scope>
    <source>
        <strain evidence="3 4">PJ7</strain>
    </source>
</reference>
<feature type="compositionally biased region" description="Low complexity" evidence="1">
    <location>
        <begin position="470"/>
        <end position="485"/>
    </location>
</feature>
<evidence type="ECO:0000313" key="3">
    <source>
        <dbReference type="EMBL" id="EXF82535.1"/>
    </source>
</evidence>
<feature type="region of interest" description="Disordered" evidence="1">
    <location>
        <begin position="466"/>
        <end position="485"/>
    </location>
</feature>
<dbReference type="EMBL" id="JARH01000317">
    <property type="protein sequence ID" value="EXF82535.1"/>
    <property type="molecule type" value="Genomic_DNA"/>
</dbReference>
<dbReference type="OrthoDB" id="5386682at2759"/>
<name>A0A010R1A7_9PEZI</name>
<proteinExistence type="predicted"/>
<protein>
    <submittedName>
        <fullName evidence="3">Heterokaryon incompatibility protein</fullName>
    </submittedName>
</protein>
<dbReference type="InterPro" id="IPR052895">
    <property type="entry name" value="HetReg/Transcr_Mod"/>
</dbReference>
<evidence type="ECO:0000313" key="4">
    <source>
        <dbReference type="Proteomes" id="UP000020467"/>
    </source>
</evidence>
<evidence type="ECO:0000256" key="1">
    <source>
        <dbReference type="SAM" id="MobiDB-lite"/>
    </source>
</evidence>
<dbReference type="AlphaFoldDB" id="A0A010R1A7"/>
<dbReference type="Pfam" id="PF06985">
    <property type="entry name" value="HET"/>
    <property type="match status" value="1"/>
</dbReference>
<dbReference type="InterPro" id="IPR010730">
    <property type="entry name" value="HET"/>
</dbReference>